<reference evidence="1" key="2">
    <citation type="submission" date="2023-06" db="EMBL/GenBank/DDBJ databases">
        <authorList>
            <consortium name="Lawrence Berkeley National Laboratory"/>
            <person name="Haridas S."/>
            <person name="Hensen N."/>
            <person name="Bonometti L."/>
            <person name="Westerberg I."/>
            <person name="Brannstrom I.O."/>
            <person name="Guillou S."/>
            <person name="Cros-Aarteil S."/>
            <person name="Calhoun S."/>
            <person name="Kuo A."/>
            <person name="Mondo S."/>
            <person name="Pangilinan J."/>
            <person name="Riley R."/>
            <person name="LaButti K."/>
            <person name="Andreopoulos B."/>
            <person name="Lipzen A."/>
            <person name="Chen C."/>
            <person name="Yanf M."/>
            <person name="Daum C."/>
            <person name="Ng V."/>
            <person name="Clum A."/>
            <person name="Steindorff A."/>
            <person name="Ohm R."/>
            <person name="Martin F."/>
            <person name="Silar P."/>
            <person name="Natvig D."/>
            <person name="Lalanne C."/>
            <person name="Gautier V."/>
            <person name="Ament-velasquez S.L."/>
            <person name="Kruys A."/>
            <person name="Hutchinson M.I."/>
            <person name="Powell A.J."/>
            <person name="Barry K."/>
            <person name="Miller A.N."/>
            <person name="Grigoriev I.V."/>
            <person name="Debuchy R."/>
            <person name="Gladieux P."/>
            <person name="Thoren M.H."/>
            <person name="Johannesson H."/>
        </authorList>
    </citation>
    <scope>NUCLEOTIDE SEQUENCE</scope>
    <source>
        <strain evidence="1">CBS 232.78</strain>
    </source>
</reference>
<protein>
    <submittedName>
        <fullName evidence="1">Uncharacterized protein</fullName>
    </submittedName>
</protein>
<evidence type="ECO:0000313" key="1">
    <source>
        <dbReference type="EMBL" id="KAK3381372.1"/>
    </source>
</evidence>
<dbReference type="EMBL" id="JAULSW010000005">
    <property type="protein sequence ID" value="KAK3381372.1"/>
    <property type="molecule type" value="Genomic_DNA"/>
</dbReference>
<gene>
    <name evidence="1" type="ORF">B0H63DRAFT_524099</name>
</gene>
<proteinExistence type="predicted"/>
<organism evidence="1 2">
    <name type="scientific">Podospora didyma</name>
    <dbReference type="NCBI Taxonomy" id="330526"/>
    <lineage>
        <taxon>Eukaryota</taxon>
        <taxon>Fungi</taxon>
        <taxon>Dikarya</taxon>
        <taxon>Ascomycota</taxon>
        <taxon>Pezizomycotina</taxon>
        <taxon>Sordariomycetes</taxon>
        <taxon>Sordariomycetidae</taxon>
        <taxon>Sordariales</taxon>
        <taxon>Podosporaceae</taxon>
        <taxon>Podospora</taxon>
    </lineage>
</organism>
<keyword evidence="2" id="KW-1185">Reference proteome</keyword>
<reference evidence="1" key="1">
    <citation type="journal article" date="2023" name="Mol. Phylogenet. Evol.">
        <title>Genome-scale phylogeny and comparative genomics of the fungal order Sordariales.</title>
        <authorList>
            <person name="Hensen N."/>
            <person name="Bonometti L."/>
            <person name="Westerberg I."/>
            <person name="Brannstrom I.O."/>
            <person name="Guillou S."/>
            <person name="Cros-Aarteil S."/>
            <person name="Calhoun S."/>
            <person name="Haridas S."/>
            <person name="Kuo A."/>
            <person name="Mondo S."/>
            <person name="Pangilinan J."/>
            <person name="Riley R."/>
            <person name="LaButti K."/>
            <person name="Andreopoulos B."/>
            <person name="Lipzen A."/>
            <person name="Chen C."/>
            <person name="Yan M."/>
            <person name="Daum C."/>
            <person name="Ng V."/>
            <person name="Clum A."/>
            <person name="Steindorff A."/>
            <person name="Ohm R.A."/>
            <person name="Martin F."/>
            <person name="Silar P."/>
            <person name="Natvig D.O."/>
            <person name="Lalanne C."/>
            <person name="Gautier V."/>
            <person name="Ament-Velasquez S.L."/>
            <person name="Kruys A."/>
            <person name="Hutchinson M.I."/>
            <person name="Powell A.J."/>
            <person name="Barry K."/>
            <person name="Miller A.N."/>
            <person name="Grigoriev I.V."/>
            <person name="Debuchy R."/>
            <person name="Gladieux P."/>
            <person name="Hiltunen Thoren M."/>
            <person name="Johannesson H."/>
        </authorList>
    </citation>
    <scope>NUCLEOTIDE SEQUENCE</scope>
    <source>
        <strain evidence="1">CBS 232.78</strain>
    </source>
</reference>
<dbReference type="AlphaFoldDB" id="A0AAE0NH35"/>
<accession>A0AAE0NH35</accession>
<dbReference type="Proteomes" id="UP001285441">
    <property type="component" value="Unassembled WGS sequence"/>
</dbReference>
<evidence type="ECO:0000313" key="2">
    <source>
        <dbReference type="Proteomes" id="UP001285441"/>
    </source>
</evidence>
<sequence length="236" mass="26756">MSSQPLSQDIRNAVIQPIEKAFAGSGALCAASSRSSLSDTYRWAFEESGSKVDYWPWHKQFDTMLDLAYREPKGIVGPLTKGLFDSLDRWCGIRDRVIALCSNIKSTDYNLATGDPVALQSLLSLFADGTKLTLDLREQMETMRAQHDAMLVGVNHWKSTVEALKGSWIVFATEMSKEVGVFDRSKDWFQHLNKWSDIMDMCDNTEELCEKTLDRFYALWACLELLPARLDPILTQ</sequence>
<comment type="caution">
    <text evidence="1">The sequence shown here is derived from an EMBL/GenBank/DDBJ whole genome shotgun (WGS) entry which is preliminary data.</text>
</comment>
<name>A0AAE0NH35_9PEZI</name>